<proteinExistence type="predicted"/>
<evidence type="ECO:0000313" key="1">
    <source>
        <dbReference type="EMBL" id="KAI9382528.1"/>
    </source>
</evidence>
<gene>
    <name evidence="1" type="ORF">POPTR_014G144700v4</name>
</gene>
<sequence length="66" mass="7342">MAITLNNGFKMLIIGLGVWRMEGKEIRNLIINPIKLGYRHFDCAADHKSEAIIGEVLAEVFKTGLA</sequence>
<accession>A0ACC0RZ46</accession>
<dbReference type="EMBL" id="CM009303">
    <property type="protein sequence ID" value="KAI9382528.1"/>
    <property type="molecule type" value="Genomic_DNA"/>
</dbReference>
<organism evidence="1 2">
    <name type="scientific">Populus trichocarpa</name>
    <name type="common">Western balsam poplar</name>
    <name type="synonym">Populus balsamifera subsp. trichocarpa</name>
    <dbReference type="NCBI Taxonomy" id="3694"/>
    <lineage>
        <taxon>Eukaryota</taxon>
        <taxon>Viridiplantae</taxon>
        <taxon>Streptophyta</taxon>
        <taxon>Embryophyta</taxon>
        <taxon>Tracheophyta</taxon>
        <taxon>Spermatophyta</taxon>
        <taxon>Magnoliopsida</taxon>
        <taxon>eudicotyledons</taxon>
        <taxon>Gunneridae</taxon>
        <taxon>Pentapetalae</taxon>
        <taxon>rosids</taxon>
        <taxon>fabids</taxon>
        <taxon>Malpighiales</taxon>
        <taxon>Salicaceae</taxon>
        <taxon>Saliceae</taxon>
        <taxon>Populus</taxon>
    </lineage>
</organism>
<name>A0ACC0RZ46_POPTR</name>
<keyword evidence="2" id="KW-1185">Reference proteome</keyword>
<protein>
    <submittedName>
        <fullName evidence="1">Uncharacterized protein</fullName>
    </submittedName>
</protein>
<dbReference type="Proteomes" id="UP000006729">
    <property type="component" value="Chromosome 14"/>
</dbReference>
<reference evidence="1 2" key="1">
    <citation type="journal article" date="2006" name="Science">
        <title>The genome of black cottonwood, Populus trichocarpa (Torr. &amp; Gray).</title>
        <authorList>
            <person name="Tuskan G.A."/>
            <person name="Difazio S."/>
            <person name="Jansson S."/>
            <person name="Bohlmann J."/>
            <person name="Grigoriev I."/>
            <person name="Hellsten U."/>
            <person name="Putnam N."/>
            <person name="Ralph S."/>
            <person name="Rombauts S."/>
            <person name="Salamov A."/>
            <person name="Schein J."/>
            <person name="Sterck L."/>
            <person name="Aerts A."/>
            <person name="Bhalerao R.R."/>
            <person name="Bhalerao R.P."/>
            <person name="Blaudez D."/>
            <person name="Boerjan W."/>
            <person name="Brun A."/>
            <person name="Brunner A."/>
            <person name="Busov V."/>
            <person name="Campbell M."/>
            <person name="Carlson J."/>
            <person name="Chalot M."/>
            <person name="Chapman J."/>
            <person name="Chen G.L."/>
            <person name="Cooper D."/>
            <person name="Coutinho P.M."/>
            <person name="Couturier J."/>
            <person name="Covert S."/>
            <person name="Cronk Q."/>
            <person name="Cunningham R."/>
            <person name="Davis J."/>
            <person name="Degroeve S."/>
            <person name="Dejardin A."/>
            <person name="Depamphilis C."/>
            <person name="Detter J."/>
            <person name="Dirks B."/>
            <person name="Dubchak I."/>
            <person name="Duplessis S."/>
            <person name="Ehlting J."/>
            <person name="Ellis B."/>
            <person name="Gendler K."/>
            <person name="Goodstein D."/>
            <person name="Gribskov M."/>
            <person name="Grimwood J."/>
            <person name="Groover A."/>
            <person name="Gunter L."/>
            <person name="Hamberger B."/>
            <person name="Heinze B."/>
            <person name="Helariutta Y."/>
            <person name="Henrissat B."/>
            <person name="Holligan D."/>
            <person name="Holt R."/>
            <person name="Huang W."/>
            <person name="Islam-Faridi N."/>
            <person name="Jones S."/>
            <person name="Jones-Rhoades M."/>
            <person name="Jorgensen R."/>
            <person name="Joshi C."/>
            <person name="Kangasjarvi J."/>
            <person name="Karlsson J."/>
            <person name="Kelleher C."/>
            <person name="Kirkpatrick R."/>
            <person name="Kirst M."/>
            <person name="Kohler A."/>
            <person name="Kalluri U."/>
            <person name="Larimer F."/>
            <person name="Leebens-Mack J."/>
            <person name="Leple J.C."/>
            <person name="Locascio P."/>
            <person name="Lou Y."/>
            <person name="Lucas S."/>
            <person name="Martin F."/>
            <person name="Montanini B."/>
            <person name="Napoli C."/>
            <person name="Nelson D.R."/>
            <person name="Nelson C."/>
            <person name="Nieminen K."/>
            <person name="Nilsson O."/>
            <person name="Pereda V."/>
            <person name="Peter G."/>
            <person name="Philippe R."/>
            <person name="Pilate G."/>
            <person name="Poliakov A."/>
            <person name="Razumovskaya J."/>
            <person name="Richardson P."/>
            <person name="Rinaldi C."/>
            <person name="Ritland K."/>
            <person name="Rouze P."/>
            <person name="Ryaboy D."/>
            <person name="Schmutz J."/>
            <person name="Schrader J."/>
            <person name="Segerman B."/>
            <person name="Shin H."/>
            <person name="Siddiqui A."/>
            <person name="Sterky F."/>
            <person name="Terry A."/>
            <person name="Tsai C.J."/>
            <person name="Uberbacher E."/>
            <person name="Unneberg P."/>
            <person name="Vahala J."/>
            <person name="Wall K."/>
            <person name="Wessler S."/>
            <person name="Yang G."/>
            <person name="Yin T."/>
            <person name="Douglas C."/>
            <person name="Marra M."/>
            <person name="Sandberg G."/>
            <person name="Van de Peer Y."/>
            <person name="Rokhsar D."/>
        </authorList>
    </citation>
    <scope>NUCLEOTIDE SEQUENCE [LARGE SCALE GENOMIC DNA]</scope>
    <source>
        <strain evidence="2">cv. Nisqually</strain>
    </source>
</reference>
<evidence type="ECO:0000313" key="2">
    <source>
        <dbReference type="Proteomes" id="UP000006729"/>
    </source>
</evidence>
<comment type="caution">
    <text evidence="1">The sequence shown here is derived from an EMBL/GenBank/DDBJ whole genome shotgun (WGS) entry which is preliminary data.</text>
</comment>